<feature type="non-terminal residue" evidence="1">
    <location>
        <position position="93"/>
    </location>
</feature>
<organism evidence="1 2">
    <name type="scientific">Streptomyces niveiscabiei</name>
    <dbReference type="NCBI Taxonomy" id="164115"/>
    <lineage>
        <taxon>Bacteria</taxon>
        <taxon>Bacillati</taxon>
        <taxon>Actinomycetota</taxon>
        <taxon>Actinomycetes</taxon>
        <taxon>Kitasatosporales</taxon>
        <taxon>Streptomycetaceae</taxon>
        <taxon>Streptomyces</taxon>
    </lineage>
</organism>
<sequence>AHAAGLFFNAWGDSSLAVRRASFLRIGGFGTYEGAGNDWVFLARARAAGLRIGVLQDPAVDYAVGDAAEHRRWRKRDAEGARQEVVRVSALTF</sequence>
<protein>
    <recommendedName>
        <fullName evidence="3">Glycosyltransferase</fullName>
    </recommendedName>
</protein>
<evidence type="ECO:0000313" key="1">
    <source>
        <dbReference type="EMBL" id="MFM9616194.1"/>
    </source>
</evidence>
<evidence type="ECO:0000313" key="2">
    <source>
        <dbReference type="Proteomes" id="UP001631957"/>
    </source>
</evidence>
<keyword evidence="2" id="KW-1185">Reference proteome</keyword>
<comment type="caution">
    <text evidence="1">The sequence shown here is derived from an EMBL/GenBank/DDBJ whole genome shotgun (WGS) entry which is preliminary data.</text>
</comment>
<dbReference type="SUPFAM" id="SSF53448">
    <property type="entry name" value="Nucleotide-diphospho-sugar transferases"/>
    <property type="match status" value="1"/>
</dbReference>
<accession>A0ABW9I771</accession>
<proteinExistence type="predicted"/>
<evidence type="ECO:0008006" key="3">
    <source>
        <dbReference type="Google" id="ProtNLM"/>
    </source>
</evidence>
<reference evidence="1 2" key="1">
    <citation type="submission" date="2024-12" db="EMBL/GenBank/DDBJ databases">
        <title>Forecasting of Potato common scab and diversities of Pathogenic streptomyces spp. in china.</title>
        <authorList>
            <person name="Handique U."/>
            <person name="Wu J."/>
        </authorList>
    </citation>
    <scope>NUCLEOTIDE SEQUENCE [LARGE SCALE GENOMIC DNA]</scope>
    <source>
        <strain evidence="1 2">ZRIMU1530</strain>
    </source>
</reference>
<dbReference type="EMBL" id="JBJVNI010000175">
    <property type="protein sequence ID" value="MFM9616194.1"/>
    <property type="molecule type" value="Genomic_DNA"/>
</dbReference>
<gene>
    <name evidence="1" type="ORF">ACKI18_47265</name>
</gene>
<dbReference type="Proteomes" id="UP001631957">
    <property type="component" value="Unassembled WGS sequence"/>
</dbReference>
<feature type="non-terminal residue" evidence="1">
    <location>
        <position position="1"/>
    </location>
</feature>
<dbReference type="InterPro" id="IPR029044">
    <property type="entry name" value="Nucleotide-diphossugar_trans"/>
</dbReference>
<name>A0ABW9I771_9ACTN</name>
<dbReference type="RefSeq" id="WP_409134900.1">
    <property type="nucleotide sequence ID" value="NZ_JBJVNI010000175.1"/>
</dbReference>